<evidence type="ECO:0000256" key="3">
    <source>
        <dbReference type="ARBA" id="ARBA00012027"/>
    </source>
</evidence>
<evidence type="ECO:0000256" key="5">
    <source>
        <dbReference type="ARBA" id="ARBA00022963"/>
    </source>
</evidence>
<gene>
    <name evidence="9" type="ORF">MOP44_04715</name>
</gene>
<name>A0A9J7BW60_9BACT</name>
<evidence type="ECO:0000256" key="6">
    <source>
        <dbReference type="ARBA" id="ARBA00023098"/>
    </source>
</evidence>
<dbReference type="RefSeq" id="WP_260794763.1">
    <property type="nucleotide sequence ID" value="NZ_CP093313.1"/>
</dbReference>
<dbReference type="KEGG" id="orp:MOP44_04715"/>
<protein>
    <recommendedName>
        <fullName evidence="3">phospholipase D</fullName>
        <ecNumber evidence="3">3.1.4.4</ecNumber>
    </recommendedName>
</protein>
<accession>A0A9J7BW60</accession>
<keyword evidence="10" id="KW-1185">Reference proteome</keyword>
<dbReference type="Pfam" id="PF13091">
    <property type="entry name" value="PLDc_2"/>
    <property type="match status" value="1"/>
</dbReference>
<dbReference type="PANTHER" id="PTHR43856">
    <property type="entry name" value="CARDIOLIPIN HYDROLASE"/>
    <property type="match status" value="1"/>
</dbReference>
<evidence type="ECO:0000256" key="2">
    <source>
        <dbReference type="ARBA" id="ARBA00008664"/>
    </source>
</evidence>
<evidence type="ECO:0000259" key="8">
    <source>
        <dbReference type="Pfam" id="PF13091"/>
    </source>
</evidence>
<evidence type="ECO:0000313" key="9">
    <source>
        <dbReference type="EMBL" id="UWZ85245.1"/>
    </source>
</evidence>
<comment type="similarity">
    <text evidence="2">Belongs to the phospholipase D family.</text>
</comment>
<feature type="compositionally biased region" description="Polar residues" evidence="7">
    <location>
        <begin position="669"/>
        <end position="684"/>
    </location>
</feature>
<reference evidence="9" key="1">
    <citation type="submission" date="2021-04" db="EMBL/GenBank/DDBJ databases">
        <title>Phylogenetic analysis of Acidobacteriaceae.</title>
        <authorList>
            <person name="Qiu L."/>
            <person name="Zhang Q."/>
        </authorList>
    </citation>
    <scope>NUCLEOTIDE SEQUENCE</scope>
    <source>
        <strain evidence="9">DSM 25168</strain>
    </source>
</reference>
<feature type="region of interest" description="Disordered" evidence="7">
    <location>
        <begin position="656"/>
        <end position="684"/>
    </location>
</feature>
<dbReference type="GO" id="GO:0016891">
    <property type="term" value="F:RNA endonuclease activity producing 5'-phosphomonoesters, hydrolytic mechanism"/>
    <property type="evidence" value="ECO:0007669"/>
    <property type="project" value="TreeGrafter"/>
</dbReference>
<evidence type="ECO:0000256" key="7">
    <source>
        <dbReference type="SAM" id="MobiDB-lite"/>
    </source>
</evidence>
<organism evidence="9 10">
    <name type="scientific">Occallatibacter riparius</name>
    <dbReference type="NCBI Taxonomy" id="1002689"/>
    <lineage>
        <taxon>Bacteria</taxon>
        <taxon>Pseudomonadati</taxon>
        <taxon>Acidobacteriota</taxon>
        <taxon>Terriglobia</taxon>
        <taxon>Terriglobales</taxon>
        <taxon>Acidobacteriaceae</taxon>
        <taxon>Occallatibacter</taxon>
    </lineage>
</organism>
<dbReference type="AlphaFoldDB" id="A0A9J7BW60"/>
<keyword evidence="6" id="KW-0443">Lipid metabolism</keyword>
<keyword evidence="4" id="KW-0378">Hydrolase</keyword>
<sequence>MAVVSNSAQNFVVKAYPGDNKTLLAFNFSDPGLAKELAGFSIACKLPGKQPAFYLFNFLAFQNPTAHVQVSSEPAHSTLNAPIQKYRWVDFAHAPSSGGALVAGNYTYTVTPRYFDGNGQMLAIDATKSVSVTVPVGPSSSGALNLGFTRAYMQSQAYARHFGSSTPVQPANRPLHFSTSAPAGKNGDGQVVTFEQIYEWMGETARLQIFDVLNEVLNDATLQLDVFAYDLNEPKIASGFLTLAKQGRIRIILDSATLHITHPVKNKKTGKTTIEVPLEEDFEKAWNQTAKNQGDLKRGCFARYAHDKIFIVSKDGVATKVLTGSTNFSVTGLYVNANHVLVFDEPTIAEFYANVFQESWSVLTSDKPTKPIAAAFAGSALATKIFRSTAANLPKMTIRVSPHTTADTTAILGAIQKRIQSEAKTQDGSVLFAVMQLTNSPSPVYKTLAGVHGTTTLFSYGISDSPGGIKLYAPGSKTGVLVTGKPSNVILPPPFNKVPSLPGHEIHDKFVVCGVNGPDPVVWCGSSNLATGGEESNGDNLLEIQDPEIAMTFAIEALLLVDHYNFLDRYATTAKAKAAKRGAAKKSASTAAVPRGAQKKSTPAKKTSGTKTKRKAVTPSKAGKAKTNRAAKRTAAKRVSGRTASFRIPDGVARMMAPSKQSAKKQVKTRSTSKVSRKVTQMPQSLEKAAKQAAMFLYTDDKWSLRYFDPNDLHFVERKLFG</sequence>
<dbReference type="EMBL" id="CP093313">
    <property type="protein sequence ID" value="UWZ85245.1"/>
    <property type="molecule type" value="Genomic_DNA"/>
</dbReference>
<dbReference type="PANTHER" id="PTHR43856:SF1">
    <property type="entry name" value="MITOCHONDRIAL CARDIOLIPIN HYDROLASE"/>
    <property type="match status" value="1"/>
</dbReference>
<feature type="region of interest" description="Disordered" evidence="7">
    <location>
        <begin position="580"/>
        <end position="642"/>
    </location>
</feature>
<dbReference type="SUPFAM" id="SSF56024">
    <property type="entry name" value="Phospholipase D/nuclease"/>
    <property type="match status" value="1"/>
</dbReference>
<dbReference type="Proteomes" id="UP001059380">
    <property type="component" value="Chromosome"/>
</dbReference>
<dbReference type="Gene3D" id="3.30.870.10">
    <property type="entry name" value="Endonuclease Chain A"/>
    <property type="match status" value="1"/>
</dbReference>
<comment type="catalytic activity">
    <reaction evidence="1">
        <text>a 1,2-diacyl-sn-glycero-3-phosphocholine + H2O = a 1,2-diacyl-sn-glycero-3-phosphate + choline + H(+)</text>
        <dbReference type="Rhea" id="RHEA:14445"/>
        <dbReference type="ChEBI" id="CHEBI:15354"/>
        <dbReference type="ChEBI" id="CHEBI:15377"/>
        <dbReference type="ChEBI" id="CHEBI:15378"/>
        <dbReference type="ChEBI" id="CHEBI:57643"/>
        <dbReference type="ChEBI" id="CHEBI:58608"/>
        <dbReference type="EC" id="3.1.4.4"/>
    </reaction>
</comment>
<dbReference type="InterPro" id="IPR051406">
    <property type="entry name" value="PLD_domain"/>
</dbReference>
<feature type="compositionally biased region" description="Basic residues" evidence="7">
    <location>
        <begin position="623"/>
        <end position="640"/>
    </location>
</feature>
<evidence type="ECO:0000256" key="1">
    <source>
        <dbReference type="ARBA" id="ARBA00000798"/>
    </source>
</evidence>
<dbReference type="GO" id="GO:0004630">
    <property type="term" value="F:phospholipase D activity"/>
    <property type="evidence" value="ECO:0007669"/>
    <property type="project" value="UniProtKB-EC"/>
</dbReference>
<dbReference type="EC" id="3.1.4.4" evidence="3"/>
<feature type="domain" description="Phospholipase D-like" evidence="8">
    <location>
        <begin position="215"/>
        <end position="360"/>
    </location>
</feature>
<proteinExistence type="inferred from homology"/>
<evidence type="ECO:0000256" key="4">
    <source>
        <dbReference type="ARBA" id="ARBA00022801"/>
    </source>
</evidence>
<dbReference type="GO" id="GO:0016042">
    <property type="term" value="P:lipid catabolic process"/>
    <property type="evidence" value="ECO:0007669"/>
    <property type="project" value="UniProtKB-KW"/>
</dbReference>
<keyword evidence="5" id="KW-0442">Lipid degradation</keyword>
<evidence type="ECO:0000313" key="10">
    <source>
        <dbReference type="Proteomes" id="UP001059380"/>
    </source>
</evidence>
<dbReference type="InterPro" id="IPR025202">
    <property type="entry name" value="PLD-like_dom"/>
</dbReference>
<feature type="compositionally biased region" description="Polar residues" evidence="7">
    <location>
        <begin position="599"/>
        <end position="610"/>
    </location>
</feature>